<dbReference type="Gene3D" id="3.10.10.10">
    <property type="entry name" value="HIV Type 1 Reverse Transcriptase, subunit A, domain 1"/>
    <property type="match status" value="1"/>
</dbReference>
<organism evidence="1">
    <name type="scientific">Salvia splendens</name>
    <name type="common">Scarlet sage</name>
    <dbReference type="NCBI Taxonomy" id="180675"/>
    <lineage>
        <taxon>Eukaryota</taxon>
        <taxon>Viridiplantae</taxon>
        <taxon>Streptophyta</taxon>
        <taxon>Embryophyta</taxon>
        <taxon>Tracheophyta</taxon>
        <taxon>Spermatophyta</taxon>
        <taxon>Magnoliopsida</taxon>
        <taxon>eudicotyledons</taxon>
        <taxon>Gunneridae</taxon>
        <taxon>Pentapetalae</taxon>
        <taxon>asterids</taxon>
        <taxon>lamiids</taxon>
        <taxon>Lamiales</taxon>
        <taxon>Lamiaceae</taxon>
        <taxon>Nepetoideae</taxon>
        <taxon>Mentheae</taxon>
        <taxon>Salviinae</taxon>
        <taxon>Salvia</taxon>
        <taxon>Salvia subgen. Calosphace</taxon>
        <taxon>core Calosphace</taxon>
    </lineage>
</organism>
<evidence type="ECO:0000313" key="1">
    <source>
        <dbReference type="EMBL" id="KAG6397801.1"/>
    </source>
</evidence>
<protein>
    <submittedName>
        <fullName evidence="1">Uncharacterized protein</fullName>
    </submittedName>
</protein>
<keyword evidence="2" id="KW-1185">Reference proteome</keyword>
<dbReference type="PANTHER" id="PTHR15503:SF45">
    <property type="entry name" value="RNA-DIRECTED DNA POLYMERASE HOMOLOG"/>
    <property type="match status" value="1"/>
</dbReference>
<dbReference type="InterPro" id="IPR043502">
    <property type="entry name" value="DNA/RNA_pol_sf"/>
</dbReference>
<accession>A0A8X8WPX6</accession>
<sequence>MTRESIDIQEPIEQSTVARKMTSNLELWKLTKGRKREIKKHRKNLLRVKSDYLDNVISATTARKLVRKGCEAYLAYILDTRAEDPKLTNIPIVSEYPDVFPEELPGLPPEREVEFAIEVIPGTTPISMAPYRMAPTELKELKAQLQELLDRGFIRPSVSP</sequence>
<dbReference type="AlphaFoldDB" id="A0A8X8WPX6"/>
<name>A0A8X8WPX6_SALSN</name>
<dbReference type="PANTHER" id="PTHR15503">
    <property type="entry name" value="LDOC1 RELATED"/>
    <property type="match status" value="1"/>
</dbReference>
<gene>
    <name evidence="1" type="ORF">SASPL_144262</name>
</gene>
<reference evidence="1" key="1">
    <citation type="submission" date="2018-01" db="EMBL/GenBank/DDBJ databases">
        <authorList>
            <person name="Mao J.F."/>
        </authorList>
    </citation>
    <scope>NUCLEOTIDE SEQUENCE</scope>
    <source>
        <strain evidence="1">Huo1</strain>
        <tissue evidence="1">Leaf</tissue>
    </source>
</reference>
<comment type="caution">
    <text evidence="1">The sequence shown here is derived from an EMBL/GenBank/DDBJ whole genome shotgun (WGS) entry which is preliminary data.</text>
</comment>
<dbReference type="InterPro" id="IPR032567">
    <property type="entry name" value="RTL1-rel"/>
</dbReference>
<dbReference type="EMBL" id="PNBA02000016">
    <property type="protein sequence ID" value="KAG6397801.1"/>
    <property type="molecule type" value="Genomic_DNA"/>
</dbReference>
<reference evidence="1" key="2">
    <citation type="submission" date="2020-08" db="EMBL/GenBank/DDBJ databases">
        <title>Plant Genome Project.</title>
        <authorList>
            <person name="Zhang R.-G."/>
        </authorList>
    </citation>
    <scope>NUCLEOTIDE SEQUENCE</scope>
    <source>
        <strain evidence="1">Huo1</strain>
        <tissue evidence="1">Leaf</tissue>
    </source>
</reference>
<dbReference type="Proteomes" id="UP000298416">
    <property type="component" value="Unassembled WGS sequence"/>
</dbReference>
<dbReference type="SUPFAM" id="SSF56672">
    <property type="entry name" value="DNA/RNA polymerases"/>
    <property type="match status" value="1"/>
</dbReference>
<proteinExistence type="predicted"/>
<evidence type="ECO:0000313" key="2">
    <source>
        <dbReference type="Proteomes" id="UP000298416"/>
    </source>
</evidence>